<dbReference type="AlphaFoldDB" id="A0A3S9XFB9"/>
<evidence type="ECO:0000256" key="3">
    <source>
        <dbReference type="ARBA" id="ARBA00022475"/>
    </source>
</evidence>
<evidence type="ECO:0000313" key="9">
    <source>
        <dbReference type="EMBL" id="AZS50986.1"/>
    </source>
</evidence>
<feature type="transmembrane region" description="Helical" evidence="8">
    <location>
        <begin position="156"/>
        <end position="177"/>
    </location>
</feature>
<keyword evidence="4" id="KW-0997">Cell inner membrane</keyword>
<sequence length="224" mass="24119">MTSLLELLKLTGLGLIIILPLANPITTVALLLGLSQGMTTKQINREARMASIYVFIIMMVAFFGGQLVMNTFGISIPGLRIAGGLIVALIGFKMLFPVKELVHDITKTTNDDLQNQNKESIAFIPLAMPSTAGPGTIALIISTASTIRDNTEYSALLLKIAPVLTFFFVSLILWGCLRSANAIMKLLGKGGVEALSRLMGFLLICMGVQFIINGILEIIATQIH</sequence>
<dbReference type="NCBIfam" id="NF008228">
    <property type="entry name" value="PRK10995.1"/>
    <property type="match status" value="1"/>
</dbReference>
<feature type="transmembrane region" description="Helical" evidence="8">
    <location>
        <begin position="123"/>
        <end position="144"/>
    </location>
</feature>
<dbReference type="NCBIfam" id="TIGR00427">
    <property type="entry name" value="NAAT family transporter"/>
    <property type="match status" value="1"/>
</dbReference>
<dbReference type="Pfam" id="PF01914">
    <property type="entry name" value="MarC"/>
    <property type="match status" value="1"/>
</dbReference>
<organism evidence="9 10">
    <name type="scientific">Entomomonas moraniae</name>
    <dbReference type="NCBI Taxonomy" id="2213226"/>
    <lineage>
        <taxon>Bacteria</taxon>
        <taxon>Pseudomonadati</taxon>
        <taxon>Pseudomonadota</taxon>
        <taxon>Gammaproteobacteria</taxon>
        <taxon>Pseudomonadales</taxon>
        <taxon>Pseudomonadaceae</taxon>
        <taxon>Entomomonas</taxon>
    </lineage>
</organism>
<keyword evidence="7 8" id="KW-0472">Membrane</keyword>
<gene>
    <name evidence="9" type="ORF">DM558_09425</name>
</gene>
<keyword evidence="10" id="KW-1185">Reference proteome</keyword>
<dbReference type="EMBL" id="CP029822">
    <property type="protein sequence ID" value="AZS50986.1"/>
    <property type="molecule type" value="Genomic_DNA"/>
</dbReference>
<comment type="similarity">
    <text evidence="2 8">Belongs to the UPF0056 (MarC) family.</text>
</comment>
<evidence type="ECO:0000256" key="1">
    <source>
        <dbReference type="ARBA" id="ARBA00004429"/>
    </source>
</evidence>
<keyword evidence="3" id="KW-1003">Cell membrane</keyword>
<keyword evidence="6 8" id="KW-1133">Transmembrane helix</keyword>
<dbReference type="PANTHER" id="PTHR33508:SF2">
    <property type="entry name" value="UPF0056 INNER MEMBRANE PROTEIN MARC"/>
    <property type="match status" value="1"/>
</dbReference>
<evidence type="ECO:0000256" key="6">
    <source>
        <dbReference type="ARBA" id="ARBA00022989"/>
    </source>
</evidence>
<dbReference type="PANTHER" id="PTHR33508">
    <property type="entry name" value="UPF0056 MEMBRANE PROTEIN YHCE"/>
    <property type="match status" value="1"/>
</dbReference>
<comment type="subcellular location">
    <subcellularLocation>
        <location evidence="1">Cell inner membrane</location>
        <topology evidence="1">Multi-pass membrane protein</topology>
    </subcellularLocation>
    <subcellularLocation>
        <location evidence="8">Cell membrane</location>
        <topology evidence="8">Multi-pass membrane protein</topology>
    </subcellularLocation>
</comment>
<dbReference type="RefSeq" id="WP_109701975.1">
    <property type="nucleotide sequence ID" value="NZ_CP029822.1"/>
</dbReference>
<dbReference type="InterPro" id="IPR002771">
    <property type="entry name" value="Multi_antbiot-R_MarC"/>
</dbReference>
<protein>
    <recommendedName>
        <fullName evidence="8">UPF0056 membrane protein</fullName>
    </recommendedName>
</protein>
<keyword evidence="5 8" id="KW-0812">Transmembrane</keyword>
<feature type="transmembrane region" description="Helical" evidence="8">
    <location>
        <begin position="81"/>
        <end position="102"/>
    </location>
</feature>
<evidence type="ECO:0000313" key="10">
    <source>
        <dbReference type="Proteomes" id="UP000273143"/>
    </source>
</evidence>
<dbReference type="KEGG" id="emo:DM558_09425"/>
<evidence type="ECO:0000256" key="5">
    <source>
        <dbReference type="ARBA" id="ARBA00022692"/>
    </source>
</evidence>
<evidence type="ECO:0000256" key="2">
    <source>
        <dbReference type="ARBA" id="ARBA00009784"/>
    </source>
</evidence>
<proteinExistence type="inferred from homology"/>
<evidence type="ECO:0000256" key="7">
    <source>
        <dbReference type="ARBA" id="ARBA00023136"/>
    </source>
</evidence>
<feature type="transmembrane region" description="Helical" evidence="8">
    <location>
        <begin position="198"/>
        <end position="220"/>
    </location>
</feature>
<feature type="transmembrane region" description="Helical" evidence="8">
    <location>
        <begin position="12"/>
        <end position="32"/>
    </location>
</feature>
<dbReference type="Proteomes" id="UP000273143">
    <property type="component" value="Chromosome"/>
</dbReference>
<feature type="transmembrane region" description="Helical" evidence="8">
    <location>
        <begin position="52"/>
        <end position="69"/>
    </location>
</feature>
<reference evidence="10" key="1">
    <citation type="submission" date="2018-06" db="EMBL/GenBank/DDBJ databases">
        <title>Complete genome of Pseudomonas insecticola strain QZS01.</title>
        <authorList>
            <person name="Wang J."/>
            <person name="Su Q."/>
        </authorList>
    </citation>
    <scope>NUCLEOTIDE SEQUENCE [LARGE SCALE GENOMIC DNA]</scope>
    <source>
        <strain evidence="10">QZS01</strain>
    </source>
</reference>
<dbReference type="GO" id="GO:0005886">
    <property type="term" value="C:plasma membrane"/>
    <property type="evidence" value="ECO:0007669"/>
    <property type="project" value="UniProtKB-SubCell"/>
</dbReference>
<evidence type="ECO:0000256" key="8">
    <source>
        <dbReference type="RuleBase" id="RU362048"/>
    </source>
</evidence>
<evidence type="ECO:0000256" key="4">
    <source>
        <dbReference type="ARBA" id="ARBA00022519"/>
    </source>
</evidence>
<accession>A0A3S9XFB9</accession>
<name>A0A3S9XFB9_9GAMM</name>